<name>A0AAV3UPY0_9EURY</name>
<evidence type="ECO:0000256" key="2">
    <source>
        <dbReference type="ARBA" id="ARBA00023163"/>
    </source>
</evidence>
<dbReference type="Pfam" id="PF04967">
    <property type="entry name" value="HTH_10"/>
    <property type="match status" value="1"/>
</dbReference>
<keyword evidence="7" id="KW-1185">Reference proteome</keyword>
<dbReference type="Proteomes" id="UP001501729">
    <property type="component" value="Unassembled WGS sequence"/>
</dbReference>
<feature type="region of interest" description="Disordered" evidence="3">
    <location>
        <begin position="211"/>
        <end position="236"/>
    </location>
</feature>
<evidence type="ECO:0000259" key="4">
    <source>
        <dbReference type="Pfam" id="PF04967"/>
    </source>
</evidence>
<dbReference type="PANTHER" id="PTHR34236">
    <property type="entry name" value="DIMETHYL SULFOXIDE REDUCTASE TRANSCRIPTIONAL ACTIVATOR"/>
    <property type="match status" value="1"/>
</dbReference>
<protein>
    <submittedName>
        <fullName evidence="6">Helix-turn-helix domain-containing protein</fullName>
    </submittedName>
</protein>
<gene>
    <name evidence="6" type="ORF">GCM10025751_49740</name>
</gene>
<evidence type="ECO:0000313" key="6">
    <source>
        <dbReference type="EMBL" id="GAA5062404.1"/>
    </source>
</evidence>
<sequence>MTGTIVDITVPAAQFALEYTLGEFEGVAFEVEQVAATNHDSLMPFMRIETTHRIQLQEAFAADDSVADFERIAAFETECLYKLDWADRIDHLIRMLVDQNATIQTATGHTDCWDIRLLFDDRETAASTYEYCKEQGIDFEVVNIQEFSDRGGTRFGLTESQRTALQLAAERGYYTVPREVTADDLSEEFGISHQALSERLRRAHGNLIQHVLGSRTEKTEPADAPPIESRSETTVD</sequence>
<feature type="domain" description="HTH bat-type" evidence="4">
    <location>
        <begin position="157"/>
        <end position="208"/>
    </location>
</feature>
<keyword evidence="2" id="KW-0804">Transcription</keyword>
<evidence type="ECO:0000256" key="1">
    <source>
        <dbReference type="ARBA" id="ARBA00023015"/>
    </source>
</evidence>
<evidence type="ECO:0000313" key="7">
    <source>
        <dbReference type="Proteomes" id="UP001501729"/>
    </source>
</evidence>
<dbReference type="EMBL" id="BAABKX010000022">
    <property type="protein sequence ID" value="GAA5062404.1"/>
    <property type="molecule type" value="Genomic_DNA"/>
</dbReference>
<dbReference type="InterPro" id="IPR031803">
    <property type="entry name" value="BAT_GAF/HTH-assoc"/>
</dbReference>
<dbReference type="InterPro" id="IPR007050">
    <property type="entry name" value="HTH_bacterioopsin"/>
</dbReference>
<accession>A0AAV3UPY0</accession>
<proteinExistence type="predicted"/>
<dbReference type="RefSeq" id="WP_227777959.1">
    <property type="nucleotide sequence ID" value="NZ_BAABKX010000022.1"/>
</dbReference>
<organism evidence="6 7">
    <name type="scientific">Haladaptatus pallidirubidus</name>
    <dbReference type="NCBI Taxonomy" id="1008152"/>
    <lineage>
        <taxon>Archaea</taxon>
        <taxon>Methanobacteriati</taxon>
        <taxon>Methanobacteriota</taxon>
        <taxon>Stenosarchaea group</taxon>
        <taxon>Halobacteria</taxon>
        <taxon>Halobacteriales</taxon>
        <taxon>Haladaptataceae</taxon>
        <taxon>Haladaptatus</taxon>
    </lineage>
</organism>
<comment type="caution">
    <text evidence="6">The sequence shown here is derived from an EMBL/GenBank/DDBJ whole genome shotgun (WGS) entry which is preliminary data.</text>
</comment>
<dbReference type="GeneID" id="68616312"/>
<dbReference type="AlphaFoldDB" id="A0AAV3UPY0"/>
<dbReference type="PANTHER" id="PTHR34236:SF1">
    <property type="entry name" value="DIMETHYL SULFOXIDE REDUCTASE TRANSCRIPTIONAL ACTIVATOR"/>
    <property type="match status" value="1"/>
</dbReference>
<evidence type="ECO:0000256" key="3">
    <source>
        <dbReference type="SAM" id="MobiDB-lite"/>
    </source>
</evidence>
<evidence type="ECO:0000259" key="5">
    <source>
        <dbReference type="Pfam" id="PF15915"/>
    </source>
</evidence>
<reference evidence="6 7" key="1">
    <citation type="journal article" date="2019" name="Int. J. Syst. Evol. Microbiol.">
        <title>The Global Catalogue of Microorganisms (GCM) 10K type strain sequencing project: providing services to taxonomists for standard genome sequencing and annotation.</title>
        <authorList>
            <consortium name="The Broad Institute Genomics Platform"/>
            <consortium name="The Broad Institute Genome Sequencing Center for Infectious Disease"/>
            <person name="Wu L."/>
            <person name="Ma J."/>
        </authorList>
    </citation>
    <scope>NUCLEOTIDE SEQUENCE [LARGE SCALE GENOMIC DNA]</scope>
    <source>
        <strain evidence="6 7">JCM 17504</strain>
    </source>
</reference>
<dbReference type="Pfam" id="PF15915">
    <property type="entry name" value="BAT"/>
    <property type="match status" value="1"/>
</dbReference>
<feature type="domain" description="Bacterioopsin transcriptional activator GAF and HTH associated" evidence="5">
    <location>
        <begin position="26"/>
        <end position="148"/>
    </location>
</feature>
<keyword evidence="1" id="KW-0805">Transcription regulation</keyword>